<protein>
    <submittedName>
        <fullName evidence="1">Uncharacterized protein</fullName>
    </submittedName>
</protein>
<accession>A0A1H5QSZ0</accession>
<dbReference type="AlphaFoldDB" id="A0A1H5QSZ0"/>
<sequence>MKGSGAMGLNDGKRLTYWCGGSQFDTSGNRLNEIDLDVPSPRSMADMTEQDWTEAEAALSAFDAEHRPSW</sequence>
<gene>
    <name evidence="1" type="ORF">SAMN05421837_104600</name>
</gene>
<keyword evidence="2" id="KW-1185">Reference proteome</keyword>
<proteinExistence type="predicted"/>
<evidence type="ECO:0000313" key="2">
    <source>
        <dbReference type="Proteomes" id="UP000198878"/>
    </source>
</evidence>
<evidence type="ECO:0000313" key="1">
    <source>
        <dbReference type="EMBL" id="SEF29233.1"/>
    </source>
</evidence>
<name>A0A1H5QSZ0_9PSEU</name>
<dbReference type="Proteomes" id="UP000198878">
    <property type="component" value="Unassembled WGS sequence"/>
</dbReference>
<reference evidence="2" key="1">
    <citation type="submission" date="2016-10" db="EMBL/GenBank/DDBJ databases">
        <authorList>
            <person name="Varghese N."/>
            <person name="Submissions S."/>
        </authorList>
    </citation>
    <scope>NUCLEOTIDE SEQUENCE [LARGE SCALE GENOMIC DNA]</scope>
    <source>
        <strain evidence="2">DSM 44654</strain>
    </source>
</reference>
<dbReference type="EMBL" id="FNUJ01000004">
    <property type="protein sequence ID" value="SEF29233.1"/>
    <property type="molecule type" value="Genomic_DNA"/>
</dbReference>
<organism evidence="1 2">
    <name type="scientific">Amycolatopsis pretoriensis</name>
    <dbReference type="NCBI Taxonomy" id="218821"/>
    <lineage>
        <taxon>Bacteria</taxon>
        <taxon>Bacillati</taxon>
        <taxon>Actinomycetota</taxon>
        <taxon>Actinomycetes</taxon>
        <taxon>Pseudonocardiales</taxon>
        <taxon>Pseudonocardiaceae</taxon>
        <taxon>Amycolatopsis</taxon>
    </lineage>
</organism>